<reference evidence="1" key="1">
    <citation type="submission" date="2018-05" db="EMBL/GenBank/DDBJ databases">
        <authorList>
            <person name="Lanie J.A."/>
            <person name="Ng W.-L."/>
            <person name="Kazmierczak K.M."/>
            <person name="Andrzejewski T.M."/>
            <person name="Davidsen T.M."/>
            <person name="Wayne K.J."/>
            <person name="Tettelin H."/>
            <person name="Glass J.I."/>
            <person name="Rusch D."/>
            <person name="Podicherti R."/>
            <person name="Tsui H.-C.T."/>
            <person name="Winkler M.E."/>
        </authorList>
    </citation>
    <scope>NUCLEOTIDE SEQUENCE</scope>
</reference>
<sequence>MKRADILEGLDSTLTLVHHYLKGRIKLRRVMAICSPTTYAKAVVRRLRGTGVAKLVDELFANGYVL</sequence>
<evidence type="ECO:0000313" key="1">
    <source>
        <dbReference type="EMBL" id="SVE02252.1"/>
    </source>
</evidence>
<gene>
    <name evidence="1" type="ORF">METZ01_LOCUS455106</name>
</gene>
<proteinExistence type="predicted"/>
<accession>A0A383A3C8</accession>
<dbReference type="EMBL" id="UINC01188840">
    <property type="protein sequence ID" value="SVE02252.1"/>
    <property type="molecule type" value="Genomic_DNA"/>
</dbReference>
<protein>
    <submittedName>
        <fullName evidence="1">Uncharacterized protein</fullName>
    </submittedName>
</protein>
<organism evidence="1">
    <name type="scientific">marine metagenome</name>
    <dbReference type="NCBI Taxonomy" id="408172"/>
    <lineage>
        <taxon>unclassified sequences</taxon>
        <taxon>metagenomes</taxon>
        <taxon>ecological metagenomes</taxon>
    </lineage>
</organism>
<name>A0A383A3C8_9ZZZZ</name>
<dbReference type="AlphaFoldDB" id="A0A383A3C8"/>